<evidence type="ECO:0000259" key="4">
    <source>
        <dbReference type="Pfam" id="PF00389"/>
    </source>
</evidence>
<feature type="signal peptide" evidence="3">
    <location>
        <begin position="1"/>
        <end position="19"/>
    </location>
</feature>
<dbReference type="SUPFAM" id="SSF52283">
    <property type="entry name" value="Formate/glycerate dehydrogenase catalytic domain-like"/>
    <property type="match status" value="1"/>
</dbReference>
<name>A0A1F6F0L5_9BACT</name>
<sequence>MYAPLITHRVLLLSSISQAAITKFELAGQNGTNCRFEVGKNIKEFDTVILRSTPFNVDEYPKVKLVIRAGTEANKVTGKRVENGEVCVQLTLGANSSSVAEEVLFATIGLTRKFHTGDAFVRTELDYSLSPKEFANGEKGYETAKARFLGRELSSQTIGVIGAGQIGIRVIQTMLLLGMRVIVYEKDRLSPLYKLLPPAVIKAESIEYVLANADIVTVHIPGENNKNLIDKDRIELMRPGSYLINCARAEICDGASILPALNEGRLGGYFTDIPEPSLPPHPLIMCQPHMGGNTVEAQERCGEMAAEQTIDFWRRGNMWPSKNMPTNVLEPAETAVMRLAVPHHNVFGVLEKIQHVIKTAKISISTSHNNTKDALGYYLVDLDQHLPEAQIEKIRRMPEVIDVMSFQF</sequence>
<reference evidence="6 7" key="1">
    <citation type="journal article" date="2016" name="Nat. Commun.">
        <title>Thousands of microbial genomes shed light on interconnected biogeochemical processes in an aquifer system.</title>
        <authorList>
            <person name="Anantharaman K."/>
            <person name="Brown C.T."/>
            <person name="Hug L.A."/>
            <person name="Sharon I."/>
            <person name="Castelle C.J."/>
            <person name="Probst A.J."/>
            <person name="Thomas B.C."/>
            <person name="Singh A."/>
            <person name="Wilkins M.J."/>
            <person name="Karaoz U."/>
            <person name="Brodie E.L."/>
            <person name="Williams K.H."/>
            <person name="Hubbard S.S."/>
            <person name="Banfield J.F."/>
        </authorList>
    </citation>
    <scope>NUCLEOTIDE SEQUENCE [LARGE SCALE GENOMIC DNA]</scope>
</reference>
<feature type="domain" description="D-isomer specific 2-hydroxyacid dehydrogenase NAD-binding" evidence="5">
    <location>
        <begin position="139"/>
        <end position="290"/>
    </location>
</feature>
<keyword evidence="2" id="KW-0560">Oxidoreductase</keyword>
<evidence type="ECO:0000259" key="5">
    <source>
        <dbReference type="Pfam" id="PF02826"/>
    </source>
</evidence>
<evidence type="ECO:0000313" key="7">
    <source>
        <dbReference type="Proteomes" id="UP000177372"/>
    </source>
</evidence>
<dbReference type="InterPro" id="IPR045865">
    <property type="entry name" value="ACT-like_dom_sf"/>
</dbReference>
<dbReference type="SUPFAM" id="SSF51735">
    <property type="entry name" value="NAD(P)-binding Rossmann-fold domains"/>
    <property type="match status" value="1"/>
</dbReference>
<proteinExistence type="inferred from homology"/>
<evidence type="ECO:0000256" key="2">
    <source>
        <dbReference type="RuleBase" id="RU003719"/>
    </source>
</evidence>
<keyword evidence="3" id="KW-0732">Signal</keyword>
<dbReference type="GO" id="GO:0016616">
    <property type="term" value="F:oxidoreductase activity, acting on the CH-OH group of donors, NAD or NADP as acceptor"/>
    <property type="evidence" value="ECO:0007669"/>
    <property type="project" value="InterPro"/>
</dbReference>
<dbReference type="Pfam" id="PF02826">
    <property type="entry name" value="2-Hacid_dh_C"/>
    <property type="match status" value="1"/>
</dbReference>
<comment type="pathway">
    <text evidence="1">Amino-acid biosynthesis.</text>
</comment>
<dbReference type="InterPro" id="IPR006139">
    <property type="entry name" value="D-isomer_2_OHA_DH_cat_dom"/>
</dbReference>
<dbReference type="AlphaFoldDB" id="A0A1F6F0L5"/>
<dbReference type="Proteomes" id="UP000177372">
    <property type="component" value="Unassembled WGS sequence"/>
</dbReference>
<evidence type="ECO:0000256" key="3">
    <source>
        <dbReference type="SAM" id="SignalP"/>
    </source>
</evidence>
<dbReference type="InterPro" id="IPR006140">
    <property type="entry name" value="D-isomer_DH_NAD-bd"/>
</dbReference>
<dbReference type="Gene3D" id="3.30.70.260">
    <property type="match status" value="1"/>
</dbReference>
<organism evidence="6 7">
    <name type="scientific">Candidatus Kaiserbacteria bacterium RIFCSPLOWO2_01_FULL_54_13</name>
    <dbReference type="NCBI Taxonomy" id="1798512"/>
    <lineage>
        <taxon>Bacteria</taxon>
        <taxon>Candidatus Kaiseribacteriota</taxon>
    </lineage>
</organism>
<gene>
    <name evidence="6" type="ORF">A3A39_00575</name>
</gene>
<dbReference type="PANTHER" id="PTHR42938:SF47">
    <property type="entry name" value="HYDROXYPYRUVATE REDUCTASE"/>
    <property type="match status" value="1"/>
</dbReference>
<dbReference type="InterPro" id="IPR036291">
    <property type="entry name" value="NAD(P)-bd_dom_sf"/>
</dbReference>
<feature type="domain" description="D-isomer specific 2-hydroxyacid dehydrogenase catalytic" evidence="4">
    <location>
        <begin position="36"/>
        <end position="316"/>
    </location>
</feature>
<dbReference type="SUPFAM" id="SSF55021">
    <property type="entry name" value="ACT-like"/>
    <property type="match status" value="1"/>
</dbReference>
<accession>A0A1F6F0L5</accession>
<dbReference type="Pfam" id="PF00389">
    <property type="entry name" value="2-Hacid_dh"/>
    <property type="match status" value="1"/>
</dbReference>
<dbReference type="EMBL" id="MFLZ01000029">
    <property type="protein sequence ID" value="OGG79389.1"/>
    <property type="molecule type" value="Genomic_DNA"/>
</dbReference>
<comment type="caution">
    <text evidence="6">The sequence shown here is derived from an EMBL/GenBank/DDBJ whole genome shotgun (WGS) entry which is preliminary data.</text>
</comment>
<comment type="similarity">
    <text evidence="2">Belongs to the D-isomer specific 2-hydroxyacid dehydrogenase family.</text>
</comment>
<evidence type="ECO:0000313" key="6">
    <source>
        <dbReference type="EMBL" id="OGG79389.1"/>
    </source>
</evidence>
<evidence type="ECO:0000256" key="1">
    <source>
        <dbReference type="ARBA" id="ARBA00029440"/>
    </source>
</evidence>
<feature type="chain" id="PRO_5009524277" evidence="3">
    <location>
        <begin position="20"/>
        <end position="408"/>
    </location>
</feature>
<dbReference type="Gene3D" id="3.40.50.720">
    <property type="entry name" value="NAD(P)-binding Rossmann-like Domain"/>
    <property type="match status" value="2"/>
</dbReference>
<dbReference type="GO" id="GO:0051287">
    <property type="term" value="F:NAD binding"/>
    <property type="evidence" value="ECO:0007669"/>
    <property type="project" value="InterPro"/>
</dbReference>
<protein>
    <submittedName>
        <fullName evidence="6">Uncharacterized protein</fullName>
    </submittedName>
</protein>
<dbReference type="STRING" id="1798512.A3A39_00575"/>
<dbReference type="PANTHER" id="PTHR42938">
    <property type="entry name" value="FORMATE DEHYDROGENASE 1"/>
    <property type="match status" value="1"/>
</dbReference>